<dbReference type="InterPro" id="IPR001296">
    <property type="entry name" value="Glyco_trans_1"/>
</dbReference>
<dbReference type="Proteomes" id="UP000033497">
    <property type="component" value="Unassembled WGS sequence"/>
</dbReference>
<dbReference type="PANTHER" id="PTHR45947:SF3">
    <property type="entry name" value="SULFOQUINOVOSYL TRANSFERASE SQD2"/>
    <property type="match status" value="1"/>
</dbReference>
<evidence type="ECO:0000313" key="3">
    <source>
        <dbReference type="Proteomes" id="UP000033497"/>
    </source>
</evidence>
<accession>A0ABR5DJA8</accession>
<dbReference type="CDD" id="cd03801">
    <property type="entry name" value="GT4_PimA-like"/>
    <property type="match status" value="1"/>
</dbReference>
<gene>
    <name evidence="2" type="ORF">MB09_05210</name>
</gene>
<dbReference type="Gene3D" id="3.40.50.2000">
    <property type="entry name" value="Glycogen Phosphorylase B"/>
    <property type="match status" value="2"/>
</dbReference>
<keyword evidence="3" id="KW-1185">Reference proteome</keyword>
<proteinExistence type="predicted"/>
<organism evidence="2 3">
    <name type="scientific">Aequorivita vladivostokensis</name>
    <dbReference type="NCBI Taxonomy" id="171194"/>
    <lineage>
        <taxon>Bacteria</taxon>
        <taxon>Pseudomonadati</taxon>
        <taxon>Bacteroidota</taxon>
        <taxon>Flavobacteriia</taxon>
        <taxon>Flavobacteriales</taxon>
        <taxon>Flavobacteriaceae</taxon>
        <taxon>Aequorivita</taxon>
    </lineage>
</organism>
<evidence type="ECO:0000259" key="1">
    <source>
        <dbReference type="Pfam" id="PF00534"/>
    </source>
</evidence>
<dbReference type="SUPFAM" id="SSF53756">
    <property type="entry name" value="UDP-Glycosyltransferase/glycogen phosphorylase"/>
    <property type="match status" value="1"/>
</dbReference>
<feature type="domain" description="Glycosyl transferase family 1" evidence="1">
    <location>
        <begin position="186"/>
        <end position="345"/>
    </location>
</feature>
<comment type="caution">
    <text evidence="2">The sequence shown here is derived from an EMBL/GenBank/DDBJ whole genome shotgun (WGS) entry which is preliminary data.</text>
</comment>
<protein>
    <recommendedName>
        <fullName evidence="1">Glycosyl transferase family 1 domain-containing protein</fullName>
    </recommendedName>
</protein>
<dbReference type="InterPro" id="IPR050194">
    <property type="entry name" value="Glycosyltransferase_grp1"/>
</dbReference>
<dbReference type="Pfam" id="PF00534">
    <property type="entry name" value="Glycos_transf_1"/>
    <property type="match status" value="1"/>
</dbReference>
<dbReference type="PANTHER" id="PTHR45947">
    <property type="entry name" value="SULFOQUINOVOSYL TRANSFERASE SQD2"/>
    <property type="match status" value="1"/>
</dbReference>
<dbReference type="EMBL" id="JSVU01000003">
    <property type="protein sequence ID" value="KJJ38846.1"/>
    <property type="molecule type" value="Genomic_DNA"/>
</dbReference>
<name>A0ABR5DJA8_9FLAO</name>
<reference evidence="2 3" key="1">
    <citation type="submission" date="2014-10" db="EMBL/GenBank/DDBJ databases">
        <title>Genome sequencing of Vitellibacter vladivostokensis KMM 3516.</title>
        <authorList>
            <person name="Thevarajoo S."/>
            <person name="Selvaratnam C."/>
            <person name="Goh K.M."/>
            <person name="Chong C.S."/>
        </authorList>
    </citation>
    <scope>NUCLEOTIDE SEQUENCE [LARGE SCALE GENOMIC DNA]</scope>
    <source>
        <strain evidence="2 3">KMM 3516</strain>
    </source>
</reference>
<sequence length="371" mass="43842">MSMQNKTCALLNFGSFYRTSIFILMDKELNCDFYFGNKTRTPIKKMDYKVLRNFQREFKYLRIFGKFNWLRGTTSLLFKDYDIYILTGEAYCLSNWLILIYSRIFNKKVFLWTHGWYGRERGIAKYIKKFFFGLSSGLFLYGDYSKSLLLSEGFKENKLIPIYNSLDYQKHLNVRKSLTKTLIYKDKFKNDFPTLIYVGRIQKSKRIDLIFQALKKLKENDITPNFVLVGNIIDDYLLEKMVNDLEIVNQVWFYGACYEQEKLGELFYNAIVCISPGNVGLTAIHSLSFGTPVITHNNFKYQGPEFEAIVEGETGSLFEENNIDDLVKKIKQYIDLSEVQRDLIRKESYRIIDERYNPYLQIKIMKRAVLT</sequence>
<evidence type="ECO:0000313" key="2">
    <source>
        <dbReference type="EMBL" id="KJJ38846.1"/>
    </source>
</evidence>